<dbReference type="Proteomes" id="UP000670092">
    <property type="component" value="Unassembled WGS sequence"/>
</dbReference>
<keyword evidence="1" id="KW-0472">Membrane</keyword>
<dbReference type="VEuPathDB" id="FungiDB:I7I52_05361"/>
<organism evidence="2 3">
    <name type="scientific">Ajellomyces capsulatus</name>
    <name type="common">Darling's disease fungus</name>
    <name type="synonym">Histoplasma capsulatum</name>
    <dbReference type="NCBI Taxonomy" id="5037"/>
    <lineage>
        <taxon>Eukaryota</taxon>
        <taxon>Fungi</taxon>
        <taxon>Dikarya</taxon>
        <taxon>Ascomycota</taxon>
        <taxon>Pezizomycotina</taxon>
        <taxon>Eurotiomycetes</taxon>
        <taxon>Eurotiomycetidae</taxon>
        <taxon>Onygenales</taxon>
        <taxon>Ajellomycetaceae</taxon>
        <taxon>Histoplasma</taxon>
    </lineage>
</organism>
<name>A0A8H7YK69_AJECA</name>
<keyword evidence="1" id="KW-0812">Transmembrane</keyword>
<gene>
    <name evidence="2" type="ORF">I7I52_05361</name>
</gene>
<dbReference type="EMBL" id="JAEVHI010000004">
    <property type="protein sequence ID" value="KAG5293890.1"/>
    <property type="molecule type" value="Genomic_DNA"/>
</dbReference>
<evidence type="ECO:0000313" key="2">
    <source>
        <dbReference type="EMBL" id="KAG5293890.1"/>
    </source>
</evidence>
<reference evidence="2 3" key="1">
    <citation type="submission" date="2021-01" db="EMBL/GenBank/DDBJ databases">
        <title>Chromosome-level genome assembly of a human fungal pathogen reveals clustering of transcriptionally co-regulated genes.</title>
        <authorList>
            <person name="Voorhies M."/>
            <person name="Cohen S."/>
            <person name="Shea T.P."/>
            <person name="Petrus S."/>
            <person name="Munoz J.F."/>
            <person name="Poplawski S."/>
            <person name="Goldman W.E."/>
            <person name="Michael T."/>
            <person name="Cuomo C.A."/>
            <person name="Sil A."/>
            <person name="Beyhan S."/>
        </authorList>
    </citation>
    <scope>NUCLEOTIDE SEQUENCE [LARGE SCALE GENOMIC DNA]</scope>
    <source>
        <strain evidence="2 3">G184AR</strain>
    </source>
</reference>
<dbReference type="AlphaFoldDB" id="A0A8H7YK69"/>
<feature type="transmembrane region" description="Helical" evidence="1">
    <location>
        <begin position="71"/>
        <end position="96"/>
    </location>
</feature>
<protein>
    <submittedName>
        <fullName evidence="2">Uncharacterized protein</fullName>
    </submittedName>
</protein>
<keyword evidence="1" id="KW-1133">Transmembrane helix</keyword>
<proteinExistence type="predicted"/>
<sequence>MEKDPLVRETDENKMLKEETNVLCTRSDNKYSMYIYQKTANKAKTKRNKHFEIVKKTNVNSVQIKQIFYRLMVPTILFTVLLILDCLPGLFIVYLLCVTDTSAFAFEVKLREDKDVVSFASSSFL</sequence>
<evidence type="ECO:0000313" key="3">
    <source>
        <dbReference type="Proteomes" id="UP000670092"/>
    </source>
</evidence>
<comment type="caution">
    <text evidence="2">The sequence shown here is derived from an EMBL/GenBank/DDBJ whole genome shotgun (WGS) entry which is preliminary data.</text>
</comment>
<accession>A0A8H7YK69</accession>
<evidence type="ECO:0000256" key="1">
    <source>
        <dbReference type="SAM" id="Phobius"/>
    </source>
</evidence>